<gene>
    <name evidence="1" type="ORF">OBE_06913</name>
</gene>
<dbReference type="EMBL" id="AJWZ01004739">
    <property type="protein sequence ID" value="EKC64547.1"/>
    <property type="molecule type" value="Genomic_DNA"/>
</dbReference>
<reference evidence="1" key="1">
    <citation type="journal article" date="2013" name="Environ. Microbiol.">
        <title>Microbiota from the distal guts of lean and obese adolescents exhibit partial functional redundancy besides clear differences in community structure.</title>
        <authorList>
            <person name="Ferrer M."/>
            <person name="Ruiz A."/>
            <person name="Lanza F."/>
            <person name="Haange S.B."/>
            <person name="Oberbach A."/>
            <person name="Till H."/>
            <person name="Bargiela R."/>
            <person name="Campoy C."/>
            <person name="Segura M.T."/>
            <person name="Richter M."/>
            <person name="von Bergen M."/>
            <person name="Seifert J."/>
            <person name="Suarez A."/>
        </authorList>
    </citation>
    <scope>NUCLEOTIDE SEQUENCE</scope>
</reference>
<proteinExistence type="predicted"/>
<dbReference type="AlphaFoldDB" id="K1SVH8"/>
<dbReference type="SUPFAM" id="SSF63829">
    <property type="entry name" value="Calcium-dependent phosphotriesterase"/>
    <property type="match status" value="1"/>
</dbReference>
<dbReference type="Gene3D" id="2.130.10.10">
    <property type="entry name" value="YVTN repeat-like/Quinoprotein amine dehydrogenase"/>
    <property type="match status" value="1"/>
</dbReference>
<name>K1SVH8_9ZZZZ</name>
<organism evidence="1">
    <name type="scientific">human gut metagenome</name>
    <dbReference type="NCBI Taxonomy" id="408170"/>
    <lineage>
        <taxon>unclassified sequences</taxon>
        <taxon>metagenomes</taxon>
        <taxon>organismal metagenomes</taxon>
    </lineage>
</organism>
<accession>K1SVH8</accession>
<dbReference type="InterPro" id="IPR015943">
    <property type="entry name" value="WD40/YVTN_repeat-like_dom_sf"/>
</dbReference>
<dbReference type="InterPro" id="IPR011110">
    <property type="entry name" value="Reg_prop"/>
</dbReference>
<evidence type="ECO:0000313" key="1">
    <source>
        <dbReference type="EMBL" id="EKC64547.1"/>
    </source>
</evidence>
<comment type="caution">
    <text evidence="1">The sequence shown here is derived from an EMBL/GenBank/DDBJ whole genome shotgun (WGS) entry which is preliminary data.</text>
</comment>
<sequence length="284" mass="32009">MATRNGLNIYDGYNFMVIRKAYNNCNGLNSNYINCITQDEKGRIVLGTNKSLLILNGKRFCNVPMLDSRNKPINTYVNQVSRLHNGDIAVVTSGYGIMTKKIDANACYTMKGEVENLKYIHKILEDKQERLWIILENGKLLRKEKNGKLVSRIMGTEQLNTQDIRQDNKGNIYLATKNDGVYLLKAGSTAFTKIAGIGNLPIDNIYISRDQRLFIGCDGMGIFVYNPVTGFLQNNPLFCHEVNLAKSKITSIIEDSTGNIWVSMLQKGVFMQSQAQCDFNYMAT</sequence>
<keyword evidence="1" id="KW-0418">Kinase</keyword>
<dbReference type="GO" id="GO:0016301">
    <property type="term" value="F:kinase activity"/>
    <property type="evidence" value="ECO:0007669"/>
    <property type="project" value="UniProtKB-KW"/>
</dbReference>
<keyword evidence="1" id="KW-0808">Transferase</keyword>
<protein>
    <submittedName>
        <fullName evidence="1">Two-component system sensor histidine kinase/response regulator</fullName>
    </submittedName>
</protein>
<feature type="non-terminal residue" evidence="1">
    <location>
        <position position="284"/>
    </location>
</feature>
<dbReference type="Pfam" id="PF07494">
    <property type="entry name" value="Reg_prop"/>
    <property type="match status" value="2"/>
</dbReference>